<feature type="region of interest" description="Disordered" evidence="3">
    <location>
        <begin position="700"/>
        <end position="726"/>
    </location>
</feature>
<dbReference type="PANTHER" id="PTHR47219">
    <property type="entry name" value="RAB GTPASE-ACTIVATING PROTEIN 1-LIKE"/>
    <property type="match status" value="1"/>
</dbReference>
<organism evidence="5 6">
    <name type="scientific">Mucor circinelloides f. lusitanicus</name>
    <name type="common">Mucor racemosus var. lusitanicus</name>
    <dbReference type="NCBI Taxonomy" id="29924"/>
    <lineage>
        <taxon>Eukaryota</taxon>
        <taxon>Fungi</taxon>
        <taxon>Fungi incertae sedis</taxon>
        <taxon>Mucoromycota</taxon>
        <taxon>Mucoromycotina</taxon>
        <taxon>Mucoromycetes</taxon>
        <taxon>Mucorales</taxon>
        <taxon>Mucorineae</taxon>
        <taxon>Mucoraceae</taxon>
        <taxon>Mucor</taxon>
    </lineage>
</organism>
<feature type="compositionally biased region" description="Low complexity" evidence="3">
    <location>
        <begin position="558"/>
        <end position="574"/>
    </location>
</feature>
<dbReference type="Gene3D" id="1.10.472.80">
    <property type="entry name" value="Ypt/Rab-GAP domain of gyp1p, domain 3"/>
    <property type="match status" value="1"/>
</dbReference>
<evidence type="ECO:0000259" key="4">
    <source>
        <dbReference type="PROSITE" id="PS50086"/>
    </source>
</evidence>
<proteinExistence type="predicted"/>
<dbReference type="FunFam" id="1.10.8.270:FF:000001">
    <property type="entry name" value="TBC1 domain family member 1"/>
    <property type="match status" value="1"/>
</dbReference>
<dbReference type="GO" id="GO:0031267">
    <property type="term" value="F:small GTPase binding"/>
    <property type="evidence" value="ECO:0007669"/>
    <property type="project" value="TreeGrafter"/>
</dbReference>
<dbReference type="Proteomes" id="UP000469890">
    <property type="component" value="Unassembled WGS sequence"/>
</dbReference>
<feature type="compositionally biased region" description="Basic and acidic residues" evidence="3">
    <location>
        <begin position="707"/>
        <end position="721"/>
    </location>
</feature>
<evidence type="ECO:0000313" key="6">
    <source>
        <dbReference type="Proteomes" id="UP000469890"/>
    </source>
</evidence>
<dbReference type="GO" id="GO:0005096">
    <property type="term" value="F:GTPase activator activity"/>
    <property type="evidence" value="ECO:0007669"/>
    <property type="project" value="UniProtKB-KW"/>
</dbReference>
<accession>A0A8H4F242</accession>
<comment type="caution">
    <text evidence="5">The sequence shown here is derived from an EMBL/GenBank/DDBJ whole genome shotgun (WGS) entry which is preliminary data.</text>
</comment>
<name>A0A8H4F242_MUCCL</name>
<feature type="region of interest" description="Disordered" evidence="3">
    <location>
        <begin position="935"/>
        <end position="1038"/>
    </location>
</feature>
<gene>
    <name evidence="5" type="ORF">FB192DRAFT_1376035</name>
</gene>
<dbReference type="Gene3D" id="1.10.8.270">
    <property type="entry name" value="putative rabgap domain of human tbc1 domain family member 14 like domains"/>
    <property type="match status" value="1"/>
</dbReference>
<evidence type="ECO:0000256" key="3">
    <source>
        <dbReference type="SAM" id="MobiDB-lite"/>
    </source>
</evidence>
<sequence length="1038" mass="116877">MTTAVAPLAPEVIDRLKVLQNQDRPVSVDEILVAANLNHLTQQQPSKSTSTVTTKKPSSLMVIGNLEKSVSTSTLAERRRLPLNPEKLKLYSQITTSTNSAQQDGQILKRLEEQNAKLPTQYSEEYMVAHLERQNALLNADPKSICIESNRLQADFDTIRNLVSDATFSPTREDYEQSIQAMLAKAPLTETDSVDDWDFWQEVVRDFPTAVAKLPHLLAAKLRCGGIPHRIRGVIWQAMAQSSSLNLETLYTRLSEESESSSYERVIQRDLSRTFPQLDMFKDDGGEGQLAMGRLLKAYSLYDAHVGYCQGLAFLVGPLLMTMPENQAFCVFVRLMETYEMRTMFTLNMEGLHLRLHQFGVLLSQLCPRLDAHLNKHSIHTAMYASQWYLTLFAYSFPISLVLRIYDLVFAEGAVETITRVAVAIMQKNEDTLLAIDDFEQLMMYLSSRKLYHVAYQSDPEAVMEDTMALSAVITKQKMDNISEAYYREIEQEKTRAQQVLAIRFGGWGNKTPTSPTTTTTKKSKRDSWFSWGNAASAAAASHASVDDTTPGSEKSEPSSLTSSQTDIQQQQQQDRTIPLLHEQIEDLVTALSQLQKENTQLSEDIMARQMKEMDLLTERNCLLQKNSMLEKKMNQAVSGQDQPSPVESVDGDTLDIAEVDKLQSLQKQAEFRGFVDSLKLSGDFGTLIAGALTVQEQQTLPSVAEEQERSEQRQEQKRLADGNGSGFDEVTSELVAIKLANFEMGLKYQSLCQENEQLKRDLKATTEGQTELVNKIMSLQTTIESMQIDQEQILQERDDLVQENEELTQKTLATKKTCADLQLEKLSLDDDCQRLQEKVKELEDQRREYLMPRGSFTEEVFAAHQTLFGSKPEAPPMSRRHTVQAINSTASLDDSNDDIFQKKYIESDLRCRELEKLLAETKFRLVEYEAAANNNGSTTTSPRGSLQQTRRPTSLQQTKRSSLSMLVKVNSNSSTSGPHSPPYTDSRESTESHRSSTSSCSQQQKRSSVYSRFLNALGGTGPLPEEESPEMVQELQN</sequence>
<reference evidence="5 6" key="1">
    <citation type="submission" date="2019-09" db="EMBL/GenBank/DDBJ databases">
        <authorList>
            <consortium name="DOE Joint Genome Institute"/>
            <person name="Mondo S.J."/>
            <person name="Navarro-Mendoza M.I."/>
            <person name="Perez-Arques C."/>
            <person name="Panchal S."/>
            <person name="Nicolas F.E."/>
            <person name="Ganguly P."/>
            <person name="Pangilinan J."/>
            <person name="Grigoriev I."/>
            <person name="Heitman J."/>
            <person name="Sanya K."/>
            <person name="Garre V."/>
        </authorList>
    </citation>
    <scope>NUCLEOTIDE SEQUENCE [LARGE SCALE GENOMIC DNA]</scope>
    <source>
        <strain evidence="5 6">MU402</strain>
    </source>
</reference>
<dbReference type="InterPro" id="IPR000195">
    <property type="entry name" value="Rab-GAP-TBC_dom"/>
</dbReference>
<dbReference type="FunFam" id="1.10.472.80:FF:000027">
    <property type="entry name" value="GTPase activating protein (Evi5)"/>
    <property type="match status" value="1"/>
</dbReference>
<dbReference type="PROSITE" id="PS50086">
    <property type="entry name" value="TBC_RABGAP"/>
    <property type="match status" value="1"/>
</dbReference>
<dbReference type="Pfam" id="PF23436">
    <property type="entry name" value="RabGap-TBC_2"/>
    <property type="match status" value="1"/>
</dbReference>
<dbReference type="SUPFAM" id="SSF47923">
    <property type="entry name" value="Ypt/Rab-GAP domain of gyp1p"/>
    <property type="match status" value="2"/>
</dbReference>
<dbReference type="Gene3D" id="1.10.10.750">
    <property type="entry name" value="Ypt/Rab-GAP domain of gyp1p, domain 1"/>
    <property type="match status" value="1"/>
</dbReference>
<dbReference type="SMART" id="SM00164">
    <property type="entry name" value="TBC"/>
    <property type="match status" value="1"/>
</dbReference>
<evidence type="ECO:0000256" key="1">
    <source>
        <dbReference type="ARBA" id="ARBA00022468"/>
    </source>
</evidence>
<keyword evidence="1" id="KW-0343">GTPase activation</keyword>
<dbReference type="InterPro" id="IPR035969">
    <property type="entry name" value="Rab-GAP_TBC_sf"/>
</dbReference>
<feature type="compositionally biased region" description="Basic and acidic residues" evidence="3">
    <location>
        <begin position="986"/>
        <end position="995"/>
    </location>
</feature>
<dbReference type="InterPro" id="IPR050302">
    <property type="entry name" value="Rab_GAP_TBC_domain"/>
</dbReference>
<feature type="coiled-coil region" evidence="2">
    <location>
        <begin position="749"/>
        <end position="849"/>
    </location>
</feature>
<dbReference type="PANTHER" id="PTHR47219:SF9">
    <property type="entry name" value="GTPASE ACTIVATING PROTEIN AND CENTROSOME-ASSOCIATED, ISOFORM B"/>
    <property type="match status" value="1"/>
</dbReference>
<feature type="compositionally biased region" description="Polar residues" evidence="3">
    <location>
        <begin position="935"/>
        <end position="979"/>
    </location>
</feature>
<keyword evidence="2" id="KW-0175">Coiled coil</keyword>
<feature type="domain" description="Rab-GAP TBC" evidence="4">
    <location>
        <begin position="226"/>
        <end position="413"/>
    </location>
</feature>
<evidence type="ECO:0000256" key="2">
    <source>
        <dbReference type="SAM" id="Coils"/>
    </source>
</evidence>
<dbReference type="AlphaFoldDB" id="A0A8H4F242"/>
<evidence type="ECO:0000313" key="5">
    <source>
        <dbReference type="EMBL" id="KAF1802055.1"/>
    </source>
</evidence>
<protein>
    <submittedName>
        <fullName evidence="5">Rab-GTPase-TBC domain-containing protein</fullName>
    </submittedName>
</protein>
<feature type="region of interest" description="Disordered" evidence="3">
    <location>
        <begin position="540"/>
        <end position="575"/>
    </location>
</feature>
<dbReference type="EMBL" id="JAAECE010000004">
    <property type="protein sequence ID" value="KAF1802055.1"/>
    <property type="molecule type" value="Genomic_DNA"/>
</dbReference>
<feature type="compositionally biased region" description="Low complexity" evidence="3">
    <location>
        <begin position="996"/>
        <end position="1009"/>
    </location>
</feature>